<evidence type="ECO:0000259" key="3">
    <source>
        <dbReference type="PROSITE" id="PS50048"/>
    </source>
</evidence>
<dbReference type="AlphaFoldDB" id="A0A9P5H5E1"/>
<feature type="compositionally biased region" description="Polar residues" evidence="2">
    <location>
        <begin position="820"/>
        <end position="839"/>
    </location>
</feature>
<dbReference type="InterPro" id="IPR001138">
    <property type="entry name" value="Zn2Cys6_DnaBD"/>
</dbReference>
<feature type="region of interest" description="Disordered" evidence="2">
    <location>
        <begin position="888"/>
        <end position="985"/>
    </location>
</feature>
<dbReference type="Proteomes" id="UP000722485">
    <property type="component" value="Unassembled WGS sequence"/>
</dbReference>
<feature type="region of interest" description="Disordered" evidence="2">
    <location>
        <begin position="1000"/>
        <end position="1121"/>
    </location>
</feature>
<keyword evidence="5" id="KW-1185">Reference proteome</keyword>
<organism evidence="4 5">
    <name type="scientific">Cylindrodendrum hubeiense</name>
    <dbReference type="NCBI Taxonomy" id="595255"/>
    <lineage>
        <taxon>Eukaryota</taxon>
        <taxon>Fungi</taxon>
        <taxon>Dikarya</taxon>
        <taxon>Ascomycota</taxon>
        <taxon>Pezizomycotina</taxon>
        <taxon>Sordariomycetes</taxon>
        <taxon>Hypocreomycetidae</taxon>
        <taxon>Hypocreales</taxon>
        <taxon>Nectriaceae</taxon>
        <taxon>Cylindrodendrum</taxon>
    </lineage>
</organism>
<dbReference type="GO" id="GO:0008270">
    <property type="term" value="F:zinc ion binding"/>
    <property type="evidence" value="ECO:0007669"/>
    <property type="project" value="InterPro"/>
</dbReference>
<evidence type="ECO:0000313" key="5">
    <source>
        <dbReference type="Proteomes" id="UP000722485"/>
    </source>
</evidence>
<feature type="compositionally biased region" description="Polar residues" evidence="2">
    <location>
        <begin position="419"/>
        <end position="443"/>
    </location>
</feature>
<evidence type="ECO:0000256" key="1">
    <source>
        <dbReference type="ARBA" id="ARBA00023242"/>
    </source>
</evidence>
<feature type="compositionally biased region" description="Low complexity" evidence="2">
    <location>
        <begin position="582"/>
        <end position="608"/>
    </location>
</feature>
<feature type="compositionally biased region" description="Low complexity" evidence="2">
    <location>
        <begin position="355"/>
        <end position="364"/>
    </location>
</feature>
<dbReference type="SUPFAM" id="SSF57701">
    <property type="entry name" value="Zn2/Cys6 DNA-binding domain"/>
    <property type="match status" value="1"/>
</dbReference>
<feature type="region of interest" description="Disordered" evidence="2">
    <location>
        <begin position="170"/>
        <end position="203"/>
    </location>
</feature>
<dbReference type="SMART" id="SM00066">
    <property type="entry name" value="GAL4"/>
    <property type="match status" value="1"/>
</dbReference>
<feature type="region of interest" description="Disordered" evidence="2">
    <location>
        <begin position="544"/>
        <end position="615"/>
    </location>
</feature>
<feature type="compositionally biased region" description="Polar residues" evidence="2">
    <location>
        <begin position="778"/>
        <end position="792"/>
    </location>
</feature>
<proteinExistence type="predicted"/>
<feature type="region of interest" description="Disordered" evidence="2">
    <location>
        <begin position="763"/>
        <end position="873"/>
    </location>
</feature>
<feature type="compositionally biased region" description="Polar residues" evidence="2">
    <location>
        <begin position="898"/>
        <end position="916"/>
    </location>
</feature>
<dbReference type="OrthoDB" id="3249161at2759"/>
<feature type="compositionally biased region" description="Low complexity" evidence="2">
    <location>
        <begin position="1030"/>
        <end position="1053"/>
    </location>
</feature>
<dbReference type="Pfam" id="PF00172">
    <property type="entry name" value="Zn_clus"/>
    <property type="match status" value="1"/>
</dbReference>
<feature type="compositionally biased region" description="Polar residues" evidence="2">
    <location>
        <begin position="705"/>
        <end position="714"/>
    </location>
</feature>
<name>A0A9P5H5E1_9HYPO</name>
<reference evidence="4" key="1">
    <citation type="submission" date="2020-03" db="EMBL/GenBank/DDBJ databases">
        <title>Draft Genome Sequence of Cylindrodendrum hubeiense.</title>
        <authorList>
            <person name="Buettner E."/>
            <person name="Kellner H."/>
        </authorList>
    </citation>
    <scope>NUCLEOTIDE SEQUENCE</scope>
    <source>
        <strain evidence="4">IHI 201604</strain>
    </source>
</reference>
<feature type="compositionally biased region" description="Polar residues" evidence="2">
    <location>
        <begin position="455"/>
        <end position="470"/>
    </location>
</feature>
<dbReference type="InterPro" id="IPR036864">
    <property type="entry name" value="Zn2-C6_fun-type_DNA-bd_sf"/>
</dbReference>
<accession>A0A9P5H5E1</accession>
<feature type="compositionally biased region" description="Polar residues" evidence="2">
    <location>
        <begin position="1054"/>
        <end position="1066"/>
    </location>
</feature>
<feature type="region of interest" description="Disordered" evidence="2">
    <location>
        <begin position="355"/>
        <end position="483"/>
    </location>
</feature>
<feature type="compositionally biased region" description="Polar residues" evidence="2">
    <location>
        <begin position="1091"/>
        <end position="1121"/>
    </location>
</feature>
<feature type="compositionally biased region" description="Low complexity" evidence="2">
    <location>
        <begin position="1004"/>
        <end position="1021"/>
    </location>
</feature>
<feature type="compositionally biased region" description="Polar residues" evidence="2">
    <location>
        <begin position="951"/>
        <end position="965"/>
    </location>
</feature>
<dbReference type="CDD" id="cd00067">
    <property type="entry name" value="GAL4"/>
    <property type="match status" value="1"/>
</dbReference>
<evidence type="ECO:0000256" key="2">
    <source>
        <dbReference type="SAM" id="MobiDB-lite"/>
    </source>
</evidence>
<feature type="region of interest" description="Disordered" evidence="2">
    <location>
        <begin position="648"/>
        <end position="714"/>
    </location>
</feature>
<keyword evidence="1" id="KW-0539">Nucleus</keyword>
<comment type="caution">
    <text evidence="4">The sequence shown here is derived from an EMBL/GenBank/DDBJ whole genome shotgun (WGS) entry which is preliminary data.</text>
</comment>
<protein>
    <recommendedName>
        <fullName evidence="3">Zn(2)-C6 fungal-type domain-containing protein</fullName>
    </recommendedName>
</protein>
<feature type="region of interest" description="Disordered" evidence="2">
    <location>
        <begin position="1"/>
        <end position="29"/>
    </location>
</feature>
<gene>
    <name evidence="4" type="ORF">G7Z17_g8327</name>
</gene>
<feature type="compositionally biased region" description="Basic and acidic residues" evidence="2">
    <location>
        <begin position="372"/>
        <end position="381"/>
    </location>
</feature>
<feature type="compositionally biased region" description="Basic and acidic residues" evidence="2">
    <location>
        <begin position="924"/>
        <end position="938"/>
    </location>
</feature>
<dbReference type="PROSITE" id="PS00463">
    <property type="entry name" value="ZN2_CY6_FUNGAL_1"/>
    <property type="match status" value="1"/>
</dbReference>
<dbReference type="EMBL" id="JAANBB010000208">
    <property type="protein sequence ID" value="KAF7546578.1"/>
    <property type="molecule type" value="Genomic_DNA"/>
</dbReference>
<feature type="compositionally biased region" description="Polar residues" evidence="2">
    <location>
        <begin position="546"/>
        <end position="569"/>
    </location>
</feature>
<sequence>MDDCRGAPNNTPPPSAGADKEVRLGAPPSSYSQVLLTTPLYRQSHQHSRSRRQCREQQPTPASCDDSLVSLSLQQEPDSAASIERLIRLARCRLGCAQTRSHAMVDFLASFNLGAQTATQSNNLPCNSVDDLQLHLRRFLDAKTAPNRAEHVSMILELRATVQFTIALPGTENDNDDASNNIDPALGGGNSTTAPGDQAGEPPSRVVVASEALMNQPQEDPSLQRSVATHIIEALGAVDGSTWAVRDMSRGAQSWKFTYACKDSFQQWSRQHAKHLAKAVVGEYSQRELDPTLSSRPAFDCRGTVIIDFDRNRRAITVKYDHTPLHKTVAELSEYFKPAPRELGPGAQRQLQQKTLQQKALQQKTPKKQRPDKRAQDELGNARKRKKKNDGESQAMLSRMSIMAPPGNSVSVLEDGQPQPASSYSQVPQPQDAGSGQHQQASSDYPEDLLGGESVQPTSQPQAQKAGSQPPTGPTLPVKISPAEATRRRDAAMAMLSRAGVPPESLSADQFTIFSNQSPDLQKESLGMLVKYGAERLRIVHPENKGGSNVAQANASPGQSSVPNPSGPMTTKELVPQGGGSSDADTAGGSAANAGDDGPTTTPGPTTTGRRKLAKSRNACYTCKGRKVKCPRERPTCSECSSQGLVCEMPPYFPRTKKKKAKAKATDELGEDEEADYQEDEAHEDAEGDEVNQEDAGQHIHPQDHSSYPQMPVSNTLTSAVGALVHGPLATHANYFNSSSGSALSQDEAPSIAHGNVNAADEYTYNTTMTDQTRRIENQTVPYETNTDSPTHSKWGVSDSASRSRRNIPSEPARTGAQDAPSTTNQSLSDWNTGANNGRLTAEMASGSPHMAHPGTMDQRAQPADHQRHQPPTTSAAMLAQARVSPFQAANAPRAKSRQGQRAQSRTSVGDQTVTRGYQPPADRNQRTRADNGYHTPDHMGGTKHSDWGRSGTTTNSMANHQSSQKSDHGPYPQPPGASSLSQIADASSRIAKIAISMSSQAPSTMATSYQTSSSSQWSGSPNKNERSHNSTSTYQSQNTYSQPSSSRSGSASRQNYNTQGSTQPTRSEDNSFSHQQQSYSQYPPPTQHQESQTNNQANIQQQGWYGFNTSNSGNSFRAAH</sequence>
<dbReference type="GO" id="GO:0000981">
    <property type="term" value="F:DNA-binding transcription factor activity, RNA polymerase II-specific"/>
    <property type="evidence" value="ECO:0007669"/>
    <property type="project" value="InterPro"/>
</dbReference>
<evidence type="ECO:0000313" key="4">
    <source>
        <dbReference type="EMBL" id="KAF7546578.1"/>
    </source>
</evidence>
<dbReference type="Gene3D" id="4.10.240.10">
    <property type="entry name" value="Zn(2)-C6 fungal-type DNA-binding domain"/>
    <property type="match status" value="1"/>
</dbReference>
<feature type="compositionally biased region" description="Acidic residues" evidence="2">
    <location>
        <begin position="668"/>
        <end position="693"/>
    </location>
</feature>
<feature type="domain" description="Zn(2)-C6 fungal-type" evidence="3">
    <location>
        <begin position="619"/>
        <end position="649"/>
    </location>
</feature>
<dbReference type="PROSITE" id="PS50048">
    <property type="entry name" value="ZN2_CY6_FUNGAL_2"/>
    <property type="match status" value="1"/>
</dbReference>